<dbReference type="FunFam" id="2.60.120.260:FF:000016">
    <property type="entry name" value="Contactin-associated protein-like 4 isoform 1"/>
    <property type="match status" value="1"/>
</dbReference>
<dbReference type="InterPro" id="IPR000421">
    <property type="entry name" value="FA58C"/>
</dbReference>
<dbReference type="AlphaFoldDB" id="A0A2B4RWU6"/>
<dbReference type="PROSITE" id="PS01285">
    <property type="entry name" value="FA58C_1"/>
    <property type="match status" value="2"/>
</dbReference>
<keyword evidence="3" id="KW-0732">Signal</keyword>
<protein>
    <submittedName>
        <fullName evidence="9">Lactadherin</fullName>
    </submittedName>
</protein>
<dbReference type="EMBL" id="LSMT01000269">
    <property type="protein sequence ID" value="PFX21636.1"/>
    <property type="molecule type" value="Genomic_DNA"/>
</dbReference>
<dbReference type="SUPFAM" id="SSF49265">
    <property type="entry name" value="Fibronectin type III"/>
    <property type="match status" value="1"/>
</dbReference>
<evidence type="ECO:0000313" key="9">
    <source>
        <dbReference type="EMBL" id="PFX21636.1"/>
    </source>
</evidence>
<keyword evidence="5 7" id="KW-0472">Membrane</keyword>
<dbReference type="OrthoDB" id="5987683at2759"/>
<organism evidence="9 10">
    <name type="scientific">Stylophora pistillata</name>
    <name type="common">Smooth cauliflower coral</name>
    <dbReference type="NCBI Taxonomy" id="50429"/>
    <lineage>
        <taxon>Eukaryota</taxon>
        <taxon>Metazoa</taxon>
        <taxon>Cnidaria</taxon>
        <taxon>Anthozoa</taxon>
        <taxon>Hexacorallia</taxon>
        <taxon>Scleractinia</taxon>
        <taxon>Astrocoeniina</taxon>
        <taxon>Pocilloporidae</taxon>
        <taxon>Stylophora</taxon>
    </lineage>
</organism>
<comment type="subcellular location">
    <subcellularLocation>
        <location evidence="1">Membrane</location>
        <topology evidence="1">Single-pass type I membrane protein</topology>
    </subcellularLocation>
</comment>
<gene>
    <name evidence="9" type="primary">Mfge8</name>
    <name evidence="9" type="ORF">AWC38_SpisGene13883</name>
</gene>
<feature type="domain" description="F5/8 type C" evidence="8">
    <location>
        <begin position="177"/>
        <end position="314"/>
    </location>
</feature>
<dbReference type="InterPro" id="IPR057598">
    <property type="entry name" value="Fn3_PTPRU"/>
</dbReference>
<dbReference type="CDD" id="cd00063">
    <property type="entry name" value="FN3"/>
    <property type="match status" value="1"/>
</dbReference>
<comment type="caution">
    <text evidence="9">The sequence shown here is derived from an EMBL/GenBank/DDBJ whole genome shotgun (WGS) entry which is preliminary data.</text>
</comment>
<dbReference type="SMART" id="SM00231">
    <property type="entry name" value="FA58C"/>
    <property type="match status" value="2"/>
</dbReference>
<dbReference type="GO" id="GO:0016020">
    <property type="term" value="C:membrane"/>
    <property type="evidence" value="ECO:0007669"/>
    <property type="project" value="UniProtKB-SubCell"/>
</dbReference>
<evidence type="ECO:0000313" key="10">
    <source>
        <dbReference type="Proteomes" id="UP000225706"/>
    </source>
</evidence>
<dbReference type="InterPro" id="IPR003961">
    <property type="entry name" value="FN3_dom"/>
</dbReference>
<dbReference type="PANTHER" id="PTHR24543">
    <property type="entry name" value="MULTICOPPER OXIDASE-RELATED"/>
    <property type="match status" value="1"/>
</dbReference>
<keyword evidence="10" id="KW-1185">Reference proteome</keyword>
<feature type="transmembrane region" description="Helical" evidence="7">
    <location>
        <begin position="544"/>
        <end position="568"/>
    </location>
</feature>
<dbReference type="SUPFAM" id="SSF49785">
    <property type="entry name" value="Galactose-binding domain-like"/>
    <property type="match status" value="2"/>
</dbReference>
<keyword evidence="2 7" id="KW-0812">Transmembrane</keyword>
<accession>A0A2B4RWU6</accession>
<evidence type="ECO:0000256" key="6">
    <source>
        <dbReference type="ARBA" id="ARBA00023180"/>
    </source>
</evidence>
<feature type="domain" description="F5/8 type C" evidence="8">
    <location>
        <begin position="25"/>
        <end position="171"/>
    </location>
</feature>
<dbReference type="Pfam" id="PF23144">
    <property type="entry name" value="Fn3_PTPRU"/>
    <property type="match status" value="1"/>
</dbReference>
<dbReference type="InterPro" id="IPR036116">
    <property type="entry name" value="FN3_sf"/>
</dbReference>
<proteinExistence type="predicted"/>
<evidence type="ECO:0000259" key="8">
    <source>
        <dbReference type="PROSITE" id="PS50022"/>
    </source>
</evidence>
<sequence length="654" mass="74070">MCSYEGVTWLGYRDLGFSKRDLGACTNWDLGLENDRISDGDIAASSERNARTPAKNGRLNYTLGSSWCAGTSDTIPYLQIDLQTLHIICAVSTQGNSRADQWVKNYRLQLSTDGTTWTDYREGGKVKVFMGNDDRNSQVRHVVYGLLTRYLRFRPQAYQGGMCMRTEVFGVEQKPACHSPAIGVARNDAIPDSSFSASTHYSRWYTPWFARLKRNKSYDRGWAPRSTDDLNDYLQIDLLYDYVICAVATQGARNIDEWTTKYKIQLSLDGATFNIYKEDNTEKVFNGNSGRNDIVKNDLREYALARFIRFVPTAYHNYKVEYTGTKSYNKSFTDEGIVDVKVATLYTVENLVPGTRYRFQVYAISECGTQGPTTYIDEETRLEAPVAPVALKMTKVEVSDITAEIDLWPAEQRNGPISAYQIIILKVTDCVQELPRDFDVKLKDSNDKELNFYPFYIAAEIENGSVHDKSRKFTVGDGKSYGTFTNKELRRGENYIAYQRAITRHNGQILEGSASKVALISAVTPESLKNTKETMKGNPSEFQVLRVSVIALSCVVFVLFIVIGALIWRLRRTEPQKPTTTVYSEIPVRSGGHQVSEPVVYMELQRRPSEGKSREPLEYQSMQDTNVTPDYCNMGFGRGKSGKEGHGIYENFHN</sequence>
<evidence type="ECO:0000256" key="1">
    <source>
        <dbReference type="ARBA" id="ARBA00004479"/>
    </source>
</evidence>
<dbReference type="Proteomes" id="UP000225706">
    <property type="component" value="Unassembled WGS sequence"/>
</dbReference>
<name>A0A2B4RWU6_STYPI</name>
<reference evidence="10" key="1">
    <citation type="journal article" date="2017" name="bioRxiv">
        <title>Comparative analysis of the genomes of Stylophora pistillata and Acropora digitifera provides evidence for extensive differences between species of corals.</title>
        <authorList>
            <person name="Voolstra C.R."/>
            <person name="Li Y."/>
            <person name="Liew Y.J."/>
            <person name="Baumgarten S."/>
            <person name="Zoccola D."/>
            <person name="Flot J.-F."/>
            <person name="Tambutte S."/>
            <person name="Allemand D."/>
            <person name="Aranda M."/>
        </authorList>
    </citation>
    <scope>NUCLEOTIDE SEQUENCE [LARGE SCALE GENOMIC DNA]</scope>
</reference>
<keyword evidence="6" id="KW-0325">Glycoprotein</keyword>
<dbReference type="CDD" id="cd00057">
    <property type="entry name" value="FA58C"/>
    <property type="match status" value="2"/>
</dbReference>
<evidence type="ECO:0000256" key="3">
    <source>
        <dbReference type="ARBA" id="ARBA00022729"/>
    </source>
</evidence>
<keyword evidence="4 7" id="KW-1133">Transmembrane helix</keyword>
<dbReference type="Pfam" id="PF00754">
    <property type="entry name" value="F5_F8_type_C"/>
    <property type="match status" value="2"/>
</dbReference>
<dbReference type="InterPro" id="IPR008979">
    <property type="entry name" value="Galactose-bd-like_sf"/>
</dbReference>
<evidence type="ECO:0000256" key="4">
    <source>
        <dbReference type="ARBA" id="ARBA00022989"/>
    </source>
</evidence>
<evidence type="ECO:0000256" key="5">
    <source>
        <dbReference type="ARBA" id="ARBA00023136"/>
    </source>
</evidence>
<dbReference type="PROSITE" id="PS50022">
    <property type="entry name" value="FA58C_3"/>
    <property type="match status" value="2"/>
</dbReference>
<dbReference type="Gene3D" id="2.60.120.260">
    <property type="entry name" value="Galactose-binding domain-like"/>
    <property type="match status" value="2"/>
</dbReference>
<evidence type="ECO:0000256" key="2">
    <source>
        <dbReference type="ARBA" id="ARBA00022692"/>
    </source>
</evidence>
<evidence type="ECO:0000256" key="7">
    <source>
        <dbReference type="SAM" id="Phobius"/>
    </source>
</evidence>